<dbReference type="AlphaFoldDB" id="A0AAQ3QEC2"/>
<keyword evidence="2" id="KW-1185">Reference proteome</keyword>
<organism evidence="1 2">
    <name type="scientific">Canna indica</name>
    <name type="common">Indian-shot</name>
    <dbReference type="NCBI Taxonomy" id="4628"/>
    <lineage>
        <taxon>Eukaryota</taxon>
        <taxon>Viridiplantae</taxon>
        <taxon>Streptophyta</taxon>
        <taxon>Embryophyta</taxon>
        <taxon>Tracheophyta</taxon>
        <taxon>Spermatophyta</taxon>
        <taxon>Magnoliopsida</taxon>
        <taxon>Liliopsida</taxon>
        <taxon>Zingiberales</taxon>
        <taxon>Cannaceae</taxon>
        <taxon>Canna</taxon>
    </lineage>
</organism>
<sequence>MRALYGVKVMTVFVCGIFSSILSSRSKAFLDLHISGEYIWVEALKDFQVLVNEEVKRQFVNGKMTTTLKEIEAVKICASSLHDLISRASCKEKPVQDMNGINLEKKSIAPARMTDFRTEQLKHSISNLTNSASCNEEPAQNTSGINYDEEAIVTILADRVEGLGHELDYLRKQANDFFQIILAGLVDAIMKWHEQGGMVCGGLPFLWPQVFASSSVTAIIKAEVWKLERRPCAHMHPTCISFLVMGYAQSIKMLASMGRKTSRLLKSLISV</sequence>
<dbReference type="PANTHER" id="PTHR31509">
    <property type="entry name" value="BPS1-LIKE PROTEIN"/>
    <property type="match status" value="1"/>
</dbReference>
<reference evidence="1 2" key="1">
    <citation type="submission" date="2023-10" db="EMBL/GenBank/DDBJ databases">
        <title>Chromosome-scale genome assembly provides insights into flower coloration mechanisms of Canna indica.</title>
        <authorList>
            <person name="Li C."/>
        </authorList>
    </citation>
    <scope>NUCLEOTIDE SEQUENCE [LARGE SCALE GENOMIC DNA]</scope>
    <source>
        <tissue evidence="1">Flower</tissue>
    </source>
</reference>
<name>A0AAQ3QEC2_9LILI</name>
<dbReference type="Proteomes" id="UP001327560">
    <property type="component" value="Chromosome 4"/>
</dbReference>
<accession>A0AAQ3QEC2</accession>
<evidence type="ECO:0000313" key="1">
    <source>
        <dbReference type="EMBL" id="WOL06256.1"/>
    </source>
</evidence>
<evidence type="ECO:0000313" key="2">
    <source>
        <dbReference type="Proteomes" id="UP001327560"/>
    </source>
</evidence>
<gene>
    <name evidence="1" type="ORF">Cni_G14988</name>
</gene>
<dbReference type="EMBL" id="CP136893">
    <property type="protein sequence ID" value="WOL06256.1"/>
    <property type="molecule type" value="Genomic_DNA"/>
</dbReference>
<proteinExistence type="predicted"/>
<protein>
    <submittedName>
        <fullName evidence="1">Uncharacterized protein</fullName>
    </submittedName>
</protein>